<evidence type="ECO:0000256" key="2">
    <source>
        <dbReference type="ARBA" id="ARBA00004370"/>
    </source>
</evidence>
<dbReference type="Proteomes" id="UP000663929">
    <property type="component" value="Chromosome"/>
</dbReference>
<keyword evidence="4 12" id="KW-0597">Phosphoprotein</keyword>
<keyword evidence="10 13" id="KW-0472">Membrane</keyword>
<dbReference type="SMART" id="SM00388">
    <property type="entry name" value="HisKA"/>
    <property type="match status" value="1"/>
</dbReference>
<evidence type="ECO:0000259" key="15">
    <source>
        <dbReference type="PROSITE" id="PS50110"/>
    </source>
</evidence>
<dbReference type="InterPro" id="IPR000014">
    <property type="entry name" value="PAS"/>
</dbReference>
<keyword evidence="13" id="KW-1133">Transmembrane helix</keyword>
<keyword evidence="11" id="KW-0131">Cell cycle</keyword>
<dbReference type="RefSeq" id="WP_237378843.1">
    <property type="nucleotide sequence ID" value="NZ_CP071793.1"/>
</dbReference>
<dbReference type="InterPro" id="IPR036890">
    <property type="entry name" value="HATPase_C_sf"/>
</dbReference>
<dbReference type="InterPro" id="IPR004358">
    <property type="entry name" value="Sig_transdc_His_kin-like_C"/>
</dbReference>
<dbReference type="PRINTS" id="PR00344">
    <property type="entry name" value="BCTRLSENSOR"/>
</dbReference>
<dbReference type="Pfam" id="PF00512">
    <property type="entry name" value="HisKA"/>
    <property type="match status" value="1"/>
</dbReference>
<dbReference type="GO" id="GO:0005524">
    <property type="term" value="F:ATP binding"/>
    <property type="evidence" value="ECO:0007669"/>
    <property type="project" value="UniProtKB-KW"/>
</dbReference>
<dbReference type="InterPro" id="IPR005467">
    <property type="entry name" value="His_kinase_dom"/>
</dbReference>
<evidence type="ECO:0000256" key="3">
    <source>
        <dbReference type="ARBA" id="ARBA00012438"/>
    </source>
</evidence>
<evidence type="ECO:0000256" key="4">
    <source>
        <dbReference type="ARBA" id="ARBA00022553"/>
    </source>
</evidence>
<dbReference type="InterPro" id="IPR000700">
    <property type="entry name" value="PAS-assoc_C"/>
</dbReference>
<feature type="transmembrane region" description="Helical" evidence="13">
    <location>
        <begin position="328"/>
        <end position="350"/>
    </location>
</feature>
<dbReference type="InterPro" id="IPR003661">
    <property type="entry name" value="HisK_dim/P_dom"/>
</dbReference>
<feature type="modified residue" description="4-aspartylphosphate" evidence="12">
    <location>
        <position position="971"/>
    </location>
</feature>
<dbReference type="InterPro" id="IPR003594">
    <property type="entry name" value="HATPase_dom"/>
</dbReference>
<keyword evidence="5" id="KW-0808">Transferase</keyword>
<proteinExistence type="predicted"/>
<dbReference type="Gene3D" id="3.30.450.20">
    <property type="entry name" value="PAS domain"/>
    <property type="match status" value="1"/>
</dbReference>
<dbReference type="Pfam" id="PF08448">
    <property type="entry name" value="PAS_4"/>
    <property type="match status" value="1"/>
</dbReference>
<keyword evidence="8" id="KW-0067">ATP-binding</keyword>
<comment type="catalytic activity">
    <reaction evidence="1">
        <text>ATP + protein L-histidine = ADP + protein N-phospho-L-histidine.</text>
        <dbReference type="EC" id="2.7.13.3"/>
    </reaction>
</comment>
<dbReference type="InterPro" id="IPR036097">
    <property type="entry name" value="HisK_dim/P_sf"/>
</dbReference>
<dbReference type="SUPFAM" id="SSF55874">
    <property type="entry name" value="ATPase domain of HSP90 chaperone/DNA topoisomerase II/histidine kinase"/>
    <property type="match status" value="1"/>
</dbReference>
<dbReference type="SUPFAM" id="SSF47384">
    <property type="entry name" value="Homodimeric domain of signal transducing histidine kinase"/>
    <property type="match status" value="1"/>
</dbReference>
<dbReference type="SMART" id="SM00086">
    <property type="entry name" value="PAC"/>
    <property type="match status" value="1"/>
</dbReference>
<evidence type="ECO:0000256" key="6">
    <source>
        <dbReference type="ARBA" id="ARBA00022741"/>
    </source>
</evidence>
<evidence type="ECO:0000256" key="11">
    <source>
        <dbReference type="ARBA" id="ARBA00023306"/>
    </source>
</evidence>
<dbReference type="PROSITE" id="PS50110">
    <property type="entry name" value="RESPONSE_REGULATORY"/>
    <property type="match status" value="1"/>
</dbReference>
<dbReference type="SUPFAM" id="SSF158472">
    <property type="entry name" value="HAMP domain-like"/>
    <property type="match status" value="1"/>
</dbReference>
<dbReference type="SMART" id="SM00448">
    <property type="entry name" value="REC"/>
    <property type="match status" value="1"/>
</dbReference>
<dbReference type="PROSITE" id="PS50109">
    <property type="entry name" value="HIS_KIN"/>
    <property type="match status" value="1"/>
</dbReference>
<keyword evidence="13" id="KW-0812">Transmembrane</keyword>
<dbReference type="SUPFAM" id="SSF55785">
    <property type="entry name" value="PYP-like sensor domain (PAS domain)"/>
    <property type="match status" value="1"/>
</dbReference>
<evidence type="ECO:0000256" key="8">
    <source>
        <dbReference type="ARBA" id="ARBA00022840"/>
    </source>
</evidence>
<dbReference type="FunFam" id="1.10.287.130:FF:000038">
    <property type="entry name" value="Sensory transduction histidine kinase"/>
    <property type="match status" value="1"/>
</dbReference>
<dbReference type="CDD" id="cd16922">
    <property type="entry name" value="HATPase_EvgS-ArcB-TorS-like"/>
    <property type="match status" value="1"/>
</dbReference>
<dbReference type="Gene3D" id="6.10.340.10">
    <property type="match status" value="1"/>
</dbReference>
<dbReference type="Pfam" id="PF00672">
    <property type="entry name" value="HAMP"/>
    <property type="match status" value="1"/>
</dbReference>
<dbReference type="KEGG" id="scor:J3U87_26750"/>
<evidence type="ECO:0000313" key="19">
    <source>
        <dbReference type="EMBL" id="QTD49200.1"/>
    </source>
</evidence>
<gene>
    <name evidence="19" type="ORF">J3U87_26750</name>
</gene>
<evidence type="ECO:0000259" key="18">
    <source>
        <dbReference type="PROSITE" id="PS50885"/>
    </source>
</evidence>
<evidence type="ECO:0000256" key="7">
    <source>
        <dbReference type="ARBA" id="ARBA00022777"/>
    </source>
</evidence>
<evidence type="ECO:0000259" key="14">
    <source>
        <dbReference type="PROSITE" id="PS50109"/>
    </source>
</evidence>
<keyword evidence="6" id="KW-0547">Nucleotide-binding</keyword>
<dbReference type="SMART" id="SM00091">
    <property type="entry name" value="PAS"/>
    <property type="match status" value="1"/>
</dbReference>
<feature type="domain" description="HAMP" evidence="18">
    <location>
        <begin position="351"/>
        <end position="404"/>
    </location>
</feature>
<dbReference type="SUPFAM" id="SSF52172">
    <property type="entry name" value="CheY-like"/>
    <property type="match status" value="1"/>
</dbReference>
<evidence type="ECO:0000256" key="13">
    <source>
        <dbReference type="SAM" id="Phobius"/>
    </source>
</evidence>
<feature type="transmembrane region" description="Helical" evidence="13">
    <location>
        <begin position="12"/>
        <end position="35"/>
    </location>
</feature>
<dbReference type="InterPro" id="IPR035965">
    <property type="entry name" value="PAS-like_dom_sf"/>
</dbReference>
<evidence type="ECO:0000256" key="10">
    <source>
        <dbReference type="ARBA" id="ARBA00023136"/>
    </source>
</evidence>
<evidence type="ECO:0000256" key="1">
    <source>
        <dbReference type="ARBA" id="ARBA00000085"/>
    </source>
</evidence>
<dbReference type="GO" id="GO:0000155">
    <property type="term" value="F:phosphorelay sensor kinase activity"/>
    <property type="evidence" value="ECO:0007669"/>
    <property type="project" value="InterPro"/>
</dbReference>
<feature type="domain" description="Histidine kinase" evidence="14">
    <location>
        <begin position="544"/>
        <end position="765"/>
    </location>
</feature>
<dbReference type="PROSITE" id="PS50113">
    <property type="entry name" value="PAC"/>
    <property type="match status" value="1"/>
</dbReference>
<accession>A0A8A4TI14</accession>
<organism evidence="19 20">
    <name type="scientific">Sulfidibacter corallicola</name>
    <dbReference type="NCBI Taxonomy" id="2818388"/>
    <lineage>
        <taxon>Bacteria</taxon>
        <taxon>Pseudomonadati</taxon>
        <taxon>Acidobacteriota</taxon>
        <taxon>Holophagae</taxon>
        <taxon>Acanthopleuribacterales</taxon>
        <taxon>Acanthopleuribacteraceae</taxon>
        <taxon>Sulfidibacter</taxon>
    </lineage>
</organism>
<dbReference type="PROSITE" id="PS50885">
    <property type="entry name" value="HAMP"/>
    <property type="match status" value="1"/>
</dbReference>
<dbReference type="Gene3D" id="3.30.565.10">
    <property type="entry name" value="Histidine kinase-like ATPase, C-terminal domain"/>
    <property type="match status" value="1"/>
</dbReference>
<dbReference type="CDD" id="cd17546">
    <property type="entry name" value="REC_hyHK_CKI1_RcsC-like"/>
    <property type="match status" value="1"/>
</dbReference>
<dbReference type="CDD" id="cd00082">
    <property type="entry name" value="HisKA"/>
    <property type="match status" value="1"/>
</dbReference>
<dbReference type="GO" id="GO:0016020">
    <property type="term" value="C:membrane"/>
    <property type="evidence" value="ECO:0007669"/>
    <property type="project" value="UniProtKB-SubCell"/>
</dbReference>
<dbReference type="PROSITE" id="PS50112">
    <property type="entry name" value="PAS"/>
    <property type="match status" value="1"/>
</dbReference>
<dbReference type="InterPro" id="IPR001610">
    <property type="entry name" value="PAC"/>
</dbReference>
<keyword evidence="9" id="KW-0902">Two-component regulatory system</keyword>
<dbReference type="CDD" id="cd00130">
    <property type="entry name" value="PAS"/>
    <property type="match status" value="1"/>
</dbReference>
<keyword evidence="7" id="KW-0418">Kinase</keyword>
<dbReference type="AlphaFoldDB" id="A0A8A4TI14"/>
<feature type="domain" description="Response regulatory" evidence="15">
    <location>
        <begin position="922"/>
        <end position="1040"/>
    </location>
</feature>
<dbReference type="SMART" id="SM00304">
    <property type="entry name" value="HAMP"/>
    <property type="match status" value="1"/>
</dbReference>
<dbReference type="SMART" id="SM00387">
    <property type="entry name" value="HATPase_c"/>
    <property type="match status" value="1"/>
</dbReference>
<dbReference type="Gene3D" id="3.40.50.2300">
    <property type="match status" value="1"/>
</dbReference>
<evidence type="ECO:0000259" key="16">
    <source>
        <dbReference type="PROSITE" id="PS50112"/>
    </source>
</evidence>
<evidence type="ECO:0000313" key="20">
    <source>
        <dbReference type="Proteomes" id="UP000663929"/>
    </source>
</evidence>
<dbReference type="Gene3D" id="1.10.287.130">
    <property type="match status" value="1"/>
</dbReference>
<reference evidence="19" key="1">
    <citation type="submission" date="2021-03" db="EMBL/GenBank/DDBJ databases">
        <title>Acanthopleuribacteraceae sp. M133.</title>
        <authorList>
            <person name="Wang G."/>
        </authorList>
    </citation>
    <scope>NUCLEOTIDE SEQUENCE</scope>
    <source>
        <strain evidence="19">M133</strain>
    </source>
</reference>
<sequence>MALNRSFFRLNVRYLLLMVTGSLGSLVILLSIMLAGQSNEARQQALYFEQVSEIVDVVHEMDEALGREVTVGMLTMVSEGEERHEIIPKLMKIQRENDRHIIRDLNEIIRVAGTNDNQQVVALVRRFRNSYMELHALRPGLLARDGIHQATWLDQFGKLFHYLRMIRTELVQPRDSGQQLIRQNLLAKNAAAQLFDTTVREGVLLMWIMNARAEDRHRELHRLTLIREWADHDRTALLESLEGKGLLSRNQEVQRAKTNMLDQFDKMEVDRRRIYAAALLEEPSSLSTSQWMEKLSAALAGIADVERALSQPIRQLLTRDAAKADRQLTAAIVLAAVLAILSLVFLFTIYHRVLKPVQQVTESMTMLAAGSTAVELPNRKYRDEIGDMLDSLSVFRSNALRMQQLSRERVKFFQNSPQMLFICDLDGTFREVNDAAEQILGRPSSWFNPKHLLSAVHPNDRKKTIRAWRQVHAGDDLNDFENRVRHRDGNYRWILWNASLLRQDKLILMVAGDITDRKMMESDLLHAKEAAEAANRAKSEFLANMSHEIRTPMNGVLGGAEILMEMDLTKDQERFVAIIQQSSEHLLNIINDILDLSKIEAGKMDLAEEGFDLAKTIWSVAELIKVRTQPKGVSLLVDLPPECPLGVVGDEGRLRQVLVNLAGNAAKFTEEGSVRISVLPIDIGRKRVRYHFEVMDTGIGIPKERLEQVFDKFSQVDASTTRKFGGTGLGLAISVQLVEMMGGRLEVASQLGEGSRFWFDLDMERDPNHDRAELPSMSHCQVALWMDDPDRRAIIGTYLDAASISWHAYKGSERPEFADRDPILRPYYLIDSDDVPKDRLGSWLDTLMVRDPGLGTSRLMFLHGDQKVPTQKSEWGLVLAKPIDPIRLIELILEDEPEIPVADSAEPQTGQAATVGRIVGPSVLVVEDNVVNLTITAHLLERLGCRVSRAKDGREALQKMHDKVFSAVLMDCQMPIMDGYEATRRWREIERSKESRQHIVALTANAMSGDRDRCIAAGMDDYIPKPVTLKELIRALEPVGIMVANQTTSVAGQDAT</sequence>
<feature type="domain" description="PAS" evidence="16">
    <location>
        <begin position="405"/>
        <end position="475"/>
    </location>
</feature>
<evidence type="ECO:0000256" key="9">
    <source>
        <dbReference type="ARBA" id="ARBA00023012"/>
    </source>
</evidence>
<protein>
    <recommendedName>
        <fullName evidence="3">histidine kinase</fullName>
        <ecNumber evidence="3">2.7.13.3</ecNumber>
    </recommendedName>
</protein>
<dbReference type="InterPro" id="IPR003660">
    <property type="entry name" value="HAMP_dom"/>
</dbReference>
<dbReference type="Pfam" id="PF00072">
    <property type="entry name" value="Response_reg"/>
    <property type="match status" value="1"/>
</dbReference>
<dbReference type="InterPro" id="IPR001789">
    <property type="entry name" value="Sig_transdc_resp-reg_receiver"/>
</dbReference>
<dbReference type="InterPro" id="IPR013656">
    <property type="entry name" value="PAS_4"/>
</dbReference>
<dbReference type="EMBL" id="CP071793">
    <property type="protein sequence ID" value="QTD49200.1"/>
    <property type="molecule type" value="Genomic_DNA"/>
</dbReference>
<dbReference type="PANTHER" id="PTHR45339">
    <property type="entry name" value="HYBRID SIGNAL TRANSDUCTION HISTIDINE KINASE J"/>
    <property type="match status" value="1"/>
</dbReference>
<dbReference type="PANTHER" id="PTHR45339:SF5">
    <property type="entry name" value="HISTIDINE KINASE"/>
    <property type="match status" value="1"/>
</dbReference>
<evidence type="ECO:0000259" key="17">
    <source>
        <dbReference type="PROSITE" id="PS50113"/>
    </source>
</evidence>
<dbReference type="Pfam" id="PF02518">
    <property type="entry name" value="HATPase_c"/>
    <property type="match status" value="1"/>
</dbReference>
<keyword evidence="20" id="KW-1185">Reference proteome</keyword>
<dbReference type="InterPro" id="IPR011006">
    <property type="entry name" value="CheY-like_superfamily"/>
</dbReference>
<dbReference type="NCBIfam" id="TIGR00229">
    <property type="entry name" value="sensory_box"/>
    <property type="match status" value="1"/>
</dbReference>
<feature type="domain" description="PAC" evidence="17">
    <location>
        <begin position="478"/>
        <end position="526"/>
    </location>
</feature>
<name>A0A8A4TI14_SULCO</name>
<evidence type="ECO:0000256" key="12">
    <source>
        <dbReference type="PROSITE-ProRule" id="PRU00169"/>
    </source>
</evidence>
<dbReference type="EC" id="2.7.13.3" evidence="3"/>
<evidence type="ECO:0000256" key="5">
    <source>
        <dbReference type="ARBA" id="ARBA00022679"/>
    </source>
</evidence>
<comment type="subcellular location">
    <subcellularLocation>
        <location evidence="2">Membrane</location>
    </subcellularLocation>
</comment>
<dbReference type="FunFam" id="3.30.565.10:FF:000010">
    <property type="entry name" value="Sensor histidine kinase RcsC"/>
    <property type="match status" value="1"/>
</dbReference>